<feature type="region of interest" description="Disordered" evidence="1">
    <location>
        <begin position="184"/>
        <end position="212"/>
    </location>
</feature>
<dbReference type="EMBL" id="MU003701">
    <property type="protein sequence ID" value="KAF2809573.1"/>
    <property type="molecule type" value="Genomic_DNA"/>
</dbReference>
<keyword evidence="3" id="KW-1185">Reference proteome</keyword>
<evidence type="ECO:0008006" key="5">
    <source>
        <dbReference type="Google" id="ProtNLM"/>
    </source>
</evidence>
<feature type="compositionally biased region" description="Polar residues" evidence="1">
    <location>
        <begin position="26"/>
        <end position="52"/>
    </location>
</feature>
<feature type="compositionally biased region" description="Low complexity" evidence="1">
    <location>
        <begin position="60"/>
        <end position="71"/>
    </location>
</feature>
<feature type="compositionally biased region" description="Low complexity" evidence="1">
    <location>
        <begin position="447"/>
        <end position="459"/>
    </location>
</feature>
<evidence type="ECO:0000313" key="4">
    <source>
        <dbReference type="RefSeq" id="XP_033576537.1"/>
    </source>
</evidence>
<feature type="compositionally biased region" description="Basic and acidic residues" evidence="1">
    <location>
        <begin position="464"/>
        <end position="479"/>
    </location>
</feature>
<proteinExistence type="predicted"/>
<sequence>MRSSLLPNLAAARKPPRITTDVPSDPSASVYSCTDSGFYSVSDGSSPLTPTFSRGHLRYPSSTSSLSSSPPTHEHIEGPNGSGKLPKLAEEPIEPEDDYMLVDVGELSPCLCDVEVCAHSRPSNHQSPSDRGYDLADESFGDDFEYISQHAAKRRRSGDSPVDAITNKLVNRFPSLSRRLRDRKGVSGLGIASRSSTPARAPSMSRSSSMTDSIHHGLEHVDKALSAPARSNADYPDQRSVSSPIEIPSARTHDVEEQEEEEPLHRERLASTPLLPPMMVKLRNDDLPTQSPLQSPTVADATFSFNNTPAGTPQIPGFATPPLSSKPSVSSFQTTRPGHLVPSSEIPPIMIADPNDEWSMKLGHANFTIYPEPYIPEFCDTASCRQLFADWEQARRNFTKHQVRTGEYFGATSKTYMLTEKKWAEIDASWKRNNDVAIARAAEIGQEPPSSSPLEPAPLTKIPSLHDPKSEGKFPKLGDEDIVGPMVQIASQIQRRPSRKRAFLKFLNDIRFPGSFLNRSSVGVRSGR</sequence>
<feature type="region of interest" description="Disordered" evidence="1">
    <location>
        <begin position="1"/>
        <end position="88"/>
    </location>
</feature>
<evidence type="ECO:0000313" key="2">
    <source>
        <dbReference type="EMBL" id="KAF2809573.1"/>
    </source>
</evidence>
<reference evidence="2 4" key="1">
    <citation type="journal article" date="2020" name="Stud. Mycol.">
        <title>101 Dothideomycetes genomes: a test case for predicting lifestyles and emergence of pathogens.</title>
        <authorList>
            <person name="Haridas S."/>
            <person name="Albert R."/>
            <person name="Binder M."/>
            <person name="Bloem J."/>
            <person name="Labutti K."/>
            <person name="Salamov A."/>
            <person name="Andreopoulos B."/>
            <person name="Baker S."/>
            <person name="Barry K."/>
            <person name="Bills G."/>
            <person name="Bluhm B."/>
            <person name="Cannon C."/>
            <person name="Castanera R."/>
            <person name="Culley D."/>
            <person name="Daum C."/>
            <person name="Ezra D."/>
            <person name="Gonzalez J."/>
            <person name="Henrissat B."/>
            <person name="Kuo A."/>
            <person name="Liang C."/>
            <person name="Lipzen A."/>
            <person name="Lutzoni F."/>
            <person name="Magnuson J."/>
            <person name="Mondo S."/>
            <person name="Nolan M."/>
            <person name="Ohm R."/>
            <person name="Pangilinan J."/>
            <person name="Park H.-J."/>
            <person name="Ramirez L."/>
            <person name="Alfaro M."/>
            <person name="Sun H."/>
            <person name="Tritt A."/>
            <person name="Yoshinaga Y."/>
            <person name="Zwiers L.-H."/>
            <person name="Turgeon B."/>
            <person name="Goodwin S."/>
            <person name="Spatafora J."/>
            <person name="Crous P."/>
            <person name="Grigoriev I."/>
        </authorList>
    </citation>
    <scope>NUCLEOTIDE SEQUENCE</scope>
    <source>
        <strain evidence="2 4">CBS 304.34</strain>
    </source>
</reference>
<organism evidence="2">
    <name type="scientific">Mytilinidion resinicola</name>
    <dbReference type="NCBI Taxonomy" id="574789"/>
    <lineage>
        <taxon>Eukaryota</taxon>
        <taxon>Fungi</taxon>
        <taxon>Dikarya</taxon>
        <taxon>Ascomycota</taxon>
        <taxon>Pezizomycotina</taxon>
        <taxon>Dothideomycetes</taxon>
        <taxon>Pleosporomycetidae</taxon>
        <taxon>Mytilinidiales</taxon>
        <taxon>Mytilinidiaceae</taxon>
        <taxon>Mytilinidion</taxon>
    </lineage>
</organism>
<dbReference type="Proteomes" id="UP000504636">
    <property type="component" value="Unplaced"/>
</dbReference>
<feature type="region of interest" description="Disordered" evidence="1">
    <location>
        <begin position="230"/>
        <end position="266"/>
    </location>
</feature>
<dbReference type="OrthoDB" id="3882058at2759"/>
<accession>A0A6A6YLX2</accession>
<feature type="compositionally biased region" description="Polar residues" evidence="1">
    <location>
        <begin position="323"/>
        <end position="336"/>
    </location>
</feature>
<protein>
    <recommendedName>
        <fullName evidence="5">Only prolin and serin are matching in the corresponding protein</fullName>
    </recommendedName>
</protein>
<dbReference type="AlphaFoldDB" id="A0A6A6YLX2"/>
<reference evidence="4" key="2">
    <citation type="submission" date="2020-04" db="EMBL/GenBank/DDBJ databases">
        <authorList>
            <consortium name="NCBI Genome Project"/>
        </authorList>
    </citation>
    <scope>NUCLEOTIDE SEQUENCE</scope>
    <source>
        <strain evidence="4">CBS 304.34</strain>
    </source>
</reference>
<dbReference type="RefSeq" id="XP_033576537.1">
    <property type="nucleotide sequence ID" value="XM_033714288.1"/>
</dbReference>
<gene>
    <name evidence="2 4" type="ORF">BDZ99DRAFT_31915</name>
</gene>
<dbReference type="GeneID" id="54455181"/>
<feature type="region of interest" description="Disordered" evidence="1">
    <location>
        <begin position="443"/>
        <end position="479"/>
    </location>
</feature>
<reference evidence="4" key="3">
    <citation type="submission" date="2025-04" db="UniProtKB">
        <authorList>
            <consortium name="RefSeq"/>
        </authorList>
    </citation>
    <scope>IDENTIFICATION</scope>
    <source>
        <strain evidence="4">CBS 304.34</strain>
    </source>
</reference>
<feature type="region of interest" description="Disordered" evidence="1">
    <location>
        <begin position="323"/>
        <end position="347"/>
    </location>
</feature>
<evidence type="ECO:0000313" key="3">
    <source>
        <dbReference type="Proteomes" id="UP000504636"/>
    </source>
</evidence>
<evidence type="ECO:0000256" key="1">
    <source>
        <dbReference type="SAM" id="MobiDB-lite"/>
    </source>
</evidence>
<feature type="compositionally biased region" description="Low complexity" evidence="1">
    <location>
        <begin position="192"/>
        <end position="211"/>
    </location>
</feature>
<name>A0A6A6YLX2_9PEZI</name>